<keyword evidence="2" id="KW-1185">Reference proteome</keyword>
<dbReference type="Proteomes" id="UP000276133">
    <property type="component" value="Unassembled WGS sequence"/>
</dbReference>
<comment type="caution">
    <text evidence="1">The sequence shown here is derived from an EMBL/GenBank/DDBJ whole genome shotgun (WGS) entry which is preliminary data.</text>
</comment>
<evidence type="ECO:0000313" key="2">
    <source>
        <dbReference type="Proteomes" id="UP000276133"/>
    </source>
</evidence>
<dbReference type="AlphaFoldDB" id="A0A3M7PJL4"/>
<organism evidence="1 2">
    <name type="scientific">Brachionus plicatilis</name>
    <name type="common">Marine rotifer</name>
    <name type="synonym">Brachionus muelleri</name>
    <dbReference type="NCBI Taxonomy" id="10195"/>
    <lineage>
        <taxon>Eukaryota</taxon>
        <taxon>Metazoa</taxon>
        <taxon>Spiralia</taxon>
        <taxon>Gnathifera</taxon>
        <taxon>Rotifera</taxon>
        <taxon>Eurotatoria</taxon>
        <taxon>Monogononta</taxon>
        <taxon>Pseudotrocha</taxon>
        <taxon>Ploima</taxon>
        <taxon>Brachionidae</taxon>
        <taxon>Brachionus</taxon>
    </lineage>
</organism>
<dbReference type="EMBL" id="REGN01010282">
    <property type="protein sequence ID" value="RMZ99311.1"/>
    <property type="molecule type" value="Genomic_DNA"/>
</dbReference>
<reference evidence="1 2" key="1">
    <citation type="journal article" date="2018" name="Sci. Rep.">
        <title>Genomic signatures of local adaptation to the degree of environmental predictability in rotifers.</title>
        <authorList>
            <person name="Franch-Gras L."/>
            <person name="Hahn C."/>
            <person name="Garcia-Roger E.M."/>
            <person name="Carmona M.J."/>
            <person name="Serra M."/>
            <person name="Gomez A."/>
        </authorList>
    </citation>
    <scope>NUCLEOTIDE SEQUENCE [LARGE SCALE GENOMIC DNA]</scope>
    <source>
        <strain evidence="1">HYR1</strain>
    </source>
</reference>
<proteinExistence type="predicted"/>
<evidence type="ECO:0000313" key="1">
    <source>
        <dbReference type="EMBL" id="RMZ99311.1"/>
    </source>
</evidence>
<name>A0A3M7PJL4_BRAPC</name>
<gene>
    <name evidence="1" type="ORF">BpHYR1_027205</name>
</gene>
<sequence>MKVDAELGRHMIALGGNQGCCVLGESFSLSLRGARSLCATDVPRFKIIIFKPILNWWFDLHRPNLIP</sequence>
<accession>A0A3M7PJL4</accession>
<protein>
    <submittedName>
        <fullName evidence="1">Uncharacterized protein</fullName>
    </submittedName>
</protein>